<protein>
    <submittedName>
        <fullName evidence="7">Uncharacterized protein</fullName>
    </submittedName>
</protein>
<proteinExistence type="inferred from homology"/>
<gene>
    <name evidence="7" type="ORF">RUM44_000781</name>
</gene>
<feature type="transmembrane region" description="Helical" evidence="6">
    <location>
        <begin position="153"/>
        <end position="175"/>
    </location>
</feature>
<dbReference type="Proteomes" id="UP001359485">
    <property type="component" value="Unassembled WGS sequence"/>
</dbReference>
<feature type="transmembrane region" description="Helical" evidence="6">
    <location>
        <begin position="279"/>
        <end position="298"/>
    </location>
</feature>
<sequence length="379" mass="43499">MLNFLNVIPQGHEKALKQAFYNAIALFVLFLCTAGGWALFYILEPFVKPLVWAVLIGSVLHPFKYSLAKHFELWFHQVNASSNFIYFGVFMIPIHLMDRISEAFSTFILIYITALIFYWNEENKELMSVASYVVWFIISLFSARIFGILRIPFLIFILFALSFGFAYEVFTVLTLSCERISCWKAVKNVFKGNVKNTKHDNERGNITSDAMKSEQKNQAKSVKEEIETTFTKKPSLLRSSSDNMEKLDLFTTLNHQLSVKGLTLESSHKNTGTEESSKYIYGVIWSCVLMMIWKNLWIVQLLPIPIAIYFIKHLGLYFGFWGLLSTQLCSLMGNITPFIKARQSAIFPPPIQGLCKVQVLNVTFYFYDPPNMTSSVAVF</sequence>
<dbReference type="PANTHER" id="PTHR21716:SF4">
    <property type="entry name" value="TRANSMEMBRANE PROTEIN 245"/>
    <property type="match status" value="1"/>
</dbReference>
<name>A0ABR1B8M0_POLSC</name>
<evidence type="ECO:0000256" key="1">
    <source>
        <dbReference type="ARBA" id="ARBA00004141"/>
    </source>
</evidence>
<evidence type="ECO:0000313" key="8">
    <source>
        <dbReference type="Proteomes" id="UP001359485"/>
    </source>
</evidence>
<organism evidence="7 8">
    <name type="scientific">Polyplax serrata</name>
    <name type="common">Common mouse louse</name>
    <dbReference type="NCBI Taxonomy" id="468196"/>
    <lineage>
        <taxon>Eukaryota</taxon>
        <taxon>Metazoa</taxon>
        <taxon>Ecdysozoa</taxon>
        <taxon>Arthropoda</taxon>
        <taxon>Hexapoda</taxon>
        <taxon>Insecta</taxon>
        <taxon>Pterygota</taxon>
        <taxon>Neoptera</taxon>
        <taxon>Paraneoptera</taxon>
        <taxon>Psocodea</taxon>
        <taxon>Troctomorpha</taxon>
        <taxon>Phthiraptera</taxon>
        <taxon>Anoplura</taxon>
        <taxon>Polyplacidae</taxon>
        <taxon>Polyplax</taxon>
    </lineage>
</organism>
<accession>A0ABR1B8M0</accession>
<evidence type="ECO:0000256" key="6">
    <source>
        <dbReference type="SAM" id="Phobius"/>
    </source>
</evidence>
<evidence type="ECO:0000256" key="5">
    <source>
        <dbReference type="ARBA" id="ARBA00023136"/>
    </source>
</evidence>
<keyword evidence="8" id="KW-1185">Reference proteome</keyword>
<feature type="transmembrane region" description="Helical" evidence="6">
    <location>
        <begin position="20"/>
        <end position="43"/>
    </location>
</feature>
<evidence type="ECO:0000256" key="3">
    <source>
        <dbReference type="ARBA" id="ARBA00022692"/>
    </source>
</evidence>
<dbReference type="PANTHER" id="PTHR21716">
    <property type="entry name" value="TRANSMEMBRANE PROTEIN"/>
    <property type="match status" value="1"/>
</dbReference>
<evidence type="ECO:0000313" key="7">
    <source>
        <dbReference type="EMBL" id="KAK6635529.1"/>
    </source>
</evidence>
<keyword evidence="4 6" id="KW-1133">Transmembrane helix</keyword>
<comment type="caution">
    <text evidence="7">The sequence shown here is derived from an EMBL/GenBank/DDBJ whole genome shotgun (WGS) entry which is preliminary data.</text>
</comment>
<keyword evidence="3 6" id="KW-0812">Transmembrane</keyword>
<keyword evidence="5 6" id="KW-0472">Membrane</keyword>
<feature type="transmembrane region" description="Helical" evidence="6">
    <location>
        <begin position="126"/>
        <end position="147"/>
    </location>
</feature>
<dbReference type="EMBL" id="JAWJWF010000003">
    <property type="protein sequence ID" value="KAK6635529.1"/>
    <property type="molecule type" value="Genomic_DNA"/>
</dbReference>
<evidence type="ECO:0000256" key="2">
    <source>
        <dbReference type="ARBA" id="ARBA00009773"/>
    </source>
</evidence>
<dbReference type="InterPro" id="IPR002549">
    <property type="entry name" value="AI-2E-like"/>
</dbReference>
<reference evidence="7 8" key="1">
    <citation type="submission" date="2023-09" db="EMBL/GenBank/DDBJ databases">
        <title>Genomes of two closely related lineages of the louse Polyplax serrata with different host specificities.</title>
        <authorList>
            <person name="Martinu J."/>
            <person name="Tarabai H."/>
            <person name="Stefka J."/>
            <person name="Hypsa V."/>
        </authorList>
    </citation>
    <scope>NUCLEOTIDE SEQUENCE [LARGE SCALE GENOMIC DNA]</scope>
    <source>
        <strain evidence="7">98ZLc_SE</strain>
    </source>
</reference>
<feature type="transmembrane region" description="Helical" evidence="6">
    <location>
        <begin position="103"/>
        <end position="119"/>
    </location>
</feature>
<comment type="subcellular location">
    <subcellularLocation>
        <location evidence="1">Membrane</location>
        <topology evidence="1">Multi-pass membrane protein</topology>
    </subcellularLocation>
</comment>
<comment type="similarity">
    <text evidence="2">Belongs to the autoinducer-2 exporter (AI-2E) (TC 2.A.86) family.</text>
</comment>
<evidence type="ECO:0000256" key="4">
    <source>
        <dbReference type="ARBA" id="ARBA00022989"/>
    </source>
</evidence>